<sequence>MAQKQSPEKEVEALLQTIDPSKFADESLRHTLTVVLNVIEQQQLEIKELRQENQKLRDENNRLKGEQGKPEIKSNKPKGFSNHSSEKERYTPKKHTKSSKNQSIKVDRTSILDYPSSELPSDAQFKGYEEVIIQDISLKT</sequence>
<proteinExistence type="predicted"/>
<protein>
    <recommendedName>
        <fullName evidence="4">Transposase</fullName>
    </recommendedName>
</protein>
<organism evidence="2 3">
    <name type="scientific">Pelatocladus maniniholoensis HA4357-MV3</name>
    <dbReference type="NCBI Taxonomy" id="1117104"/>
    <lineage>
        <taxon>Bacteria</taxon>
        <taxon>Bacillati</taxon>
        <taxon>Cyanobacteriota</taxon>
        <taxon>Cyanophyceae</taxon>
        <taxon>Nostocales</taxon>
        <taxon>Nostocaceae</taxon>
        <taxon>Pelatocladus</taxon>
    </lineage>
</organism>
<feature type="compositionally biased region" description="Basic and acidic residues" evidence="1">
    <location>
        <begin position="51"/>
        <end position="74"/>
    </location>
</feature>
<comment type="caution">
    <text evidence="2">The sequence shown here is derived from an EMBL/GenBank/DDBJ whole genome shotgun (WGS) entry which is preliminary data.</text>
</comment>
<dbReference type="Proteomes" id="UP000813215">
    <property type="component" value="Unassembled WGS sequence"/>
</dbReference>
<feature type="region of interest" description="Disordered" evidence="1">
    <location>
        <begin position="51"/>
        <end position="119"/>
    </location>
</feature>
<reference evidence="2" key="1">
    <citation type="submission" date="2021-05" db="EMBL/GenBank/DDBJ databases">
        <authorList>
            <person name="Pietrasiak N."/>
            <person name="Ward R."/>
            <person name="Stajich J.E."/>
            <person name="Kurbessoian T."/>
        </authorList>
    </citation>
    <scope>NUCLEOTIDE SEQUENCE</scope>
    <source>
        <strain evidence="2">HA4357-MV3</strain>
    </source>
</reference>
<evidence type="ECO:0000256" key="1">
    <source>
        <dbReference type="SAM" id="MobiDB-lite"/>
    </source>
</evidence>
<evidence type="ECO:0000313" key="2">
    <source>
        <dbReference type="EMBL" id="MBW4430487.1"/>
    </source>
</evidence>
<evidence type="ECO:0000313" key="3">
    <source>
        <dbReference type="Proteomes" id="UP000813215"/>
    </source>
</evidence>
<reference evidence="2" key="2">
    <citation type="journal article" date="2022" name="Microbiol. Resour. Announc.">
        <title>Metagenome Sequencing to Explore Phylogenomics of Terrestrial Cyanobacteria.</title>
        <authorList>
            <person name="Ward R.D."/>
            <person name="Stajich J.E."/>
            <person name="Johansen J.R."/>
            <person name="Huntemann M."/>
            <person name="Clum A."/>
            <person name="Foster B."/>
            <person name="Foster B."/>
            <person name="Roux S."/>
            <person name="Palaniappan K."/>
            <person name="Varghese N."/>
            <person name="Mukherjee S."/>
            <person name="Reddy T.B.K."/>
            <person name="Daum C."/>
            <person name="Copeland A."/>
            <person name="Chen I.A."/>
            <person name="Ivanova N.N."/>
            <person name="Kyrpides N.C."/>
            <person name="Shapiro N."/>
            <person name="Eloe-Fadrosh E.A."/>
            <person name="Pietrasiak N."/>
        </authorList>
    </citation>
    <scope>NUCLEOTIDE SEQUENCE</scope>
    <source>
        <strain evidence="2">HA4357-MV3</strain>
    </source>
</reference>
<gene>
    <name evidence="2" type="ORF">KME28_01650</name>
</gene>
<dbReference type="EMBL" id="JAHHHW010000015">
    <property type="protein sequence ID" value="MBW4430487.1"/>
    <property type="molecule type" value="Genomic_DNA"/>
</dbReference>
<evidence type="ECO:0008006" key="4">
    <source>
        <dbReference type="Google" id="ProtNLM"/>
    </source>
</evidence>
<name>A0A9E3H3Q8_9NOST</name>
<accession>A0A9E3H3Q8</accession>
<dbReference type="AlphaFoldDB" id="A0A9E3H3Q8"/>